<name>A0A6M3KSQ9_9ZZZZ</name>
<evidence type="ECO:0000313" key="2">
    <source>
        <dbReference type="EMBL" id="QJA84561.1"/>
    </source>
</evidence>
<sequence length="179" mass="20226">MPADILSGAPFYIWLRQFTQNSTPAKMRLHFALAAQFKLRDISTNKEVKVKNVIKISLFAMSMMVSSVSVANQISPDFLRKEIEFAHSQYLTGTPESGLYALQALARVLESDQSSSLHSEVGPNNLSFTYLRIGLIYEKLGSGSEASEYFNKARIAYKGEKVEIAQLREMVAYFDEKRR</sequence>
<accession>A0A6M3KSQ9</accession>
<protein>
    <recommendedName>
        <fullName evidence="3">Tetratricopeptide repeat protein</fullName>
    </recommendedName>
</protein>
<dbReference type="AlphaFoldDB" id="A0A6M3KSQ9"/>
<evidence type="ECO:0008006" key="3">
    <source>
        <dbReference type="Google" id="ProtNLM"/>
    </source>
</evidence>
<gene>
    <name evidence="2" type="ORF">MM415A00183_0028</name>
    <name evidence="1" type="ORF">MM415B00339_0029</name>
</gene>
<evidence type="ECO:0000313" key="1">
    <source>
        <dbReference type="EMBL" id="QJA66720.1"/>
    </source>
</evidence>
<dbReference type="EMBL" id="MT141559">
    <property type="protein sequence ID" value="QJA66720.1"/>
    <property type="molecule type" value="Genomic_DNA"/>
</dbReference>
<organism evidence="2">
    <name type="scientific">viral metagenome</name>
    <dbReference type="NCBI Taxonomy" id="1070528"/>
    <lineage>
        <taxon>unclassified sequences</taxon>
        <taxon>metagenomes</taxon>
        <taxon>organismal metagenomes</taxon>
    </lineage>
</organism>
<dbReference type="EMBL" id="MT142531">
    <property type="protein sequence ID" value="QJA84561.1"/>
    <property type="molecule type" value="Genomic_DNA"/>
</dbReference>
<proteinExistence type="predicted"/>
<reference evidence="2" key="1">
    <citation type="submission" date="2020-03" db="EMBL/GenBank/DDBJ databases">
        <title>The deep terrestrial virosphere.</title>
        <authorList>
            <person name="Holmfeldt K."/>
            <person name="Nilsson E."/>
            <person name="Simone D."/>
            <person name="Lopez-Fernandez M."/>
            <person name="Wu X."/>
            <person name="de Brujin I."/>
            <person name="Lundin D."/>
            <person name="Andersson A."/>
            <person name="Bertilsson S."/>
            <person name="Dopson M."/>
        </authorList>
    </citation>
    <scope>NUCLEOTIDE SEQUENCE</scope>
    <source>
        <strain evidence="2">MM415A00183</strain>
        <strain evidence="1">MM415B00339</strain>
    </source>
</reference>